<gene>
    <name evidence="7 10" type="primary">mraZ</name>
    <name evidence="10" type="ORF">DQK91_01960</name>
    <name evidence="9" type="ORF">E8L03_07960</name>
</gene>
<keyword evidence="2 7" id="KW-0963">Cytoplasm</keyword>
<evidence type="ECO:0000256" key="6">
    <source>
        <dbReference type="ARBA" id="ARBA00023163"/>
    </source>
</evidence>
<protein>
    <recommendedName>
        <fullName evidence="1 7">Transcriptional regulator MraZ</fullName>
    </recommendedName>
</protein>
<proteinExistence type="inferred from homology"/>
<name>A0A6P1ZMY5_9BACT</name>
<evidence type="ECO:0000313" key="9">
    <source>
        <dbReference type="EMBL" id="QJT08865.1"/>
    </source>
</evidence>
<evidence type="ECO:0000256" key="3">
    <source>
        <dbReference type="ARBA" id="ARBA00022737"/>
    </source>
</evidence>
<dbReference type="SUPFAM" id="SSF89447">
    <property type="entry name" value="AbrB/MazE/MraZ-like"/>
    <property type="match status" value="1"/>
</dbReference>
<dbReference type="PANTHER" id="PTHR34701:SF1">
    <property type="entry name" value="TRANSCRIPTIONAL REGULATOR MRAZ"/>
    <property type="match status" value="1"/>
</dbReference>
<dbReference type="AlphaFoldDB" id="A0A6P1ZMY5"/>
<dbReference type="Gene3D" id="3.40.1550.20">
    <property type="entry name" value="Transcriptional regulator MraZ domain"/>
    <property type="match status" value="1"/>
</dbReference>
<dbReference type="CDD" id="cd16321">
    <property type="entry name" value="MraZ_C"/>
    <property type="match status" value="1"/>
</dbReference>
<reference evidence="10 11" key="1">
    <citation type="submission" date="2018-06" db="EMBL/GenBank/DDBJ databases">
        <title>Complete genome of Desulfovibrio marinus P48SEP.</title>
        <authorList>
            <person name="Crispim J.S."/>
            <person name="Vidigal P.M.P."/>
            <person name="Silva L.C.F."/>
            <person name="Araujo L.C."/>
            <person name="Laguardia C.N."/>
            <person name="Dias R.S."/>
            <person name="Sousa M.P."/>
            <person name="Paula S.O."/>
            <person name="Silva C."/>
        </authorList>
    </citation>
    <scope>NUCLEOTIDE SEQUENCE [LARGE SCALE GENOMIC DNA]</scope>
    <source>
        <strain evidence="10 11">P48SEP</strain>
    </source>
</reference>
<dbReference type="InterPro" id="IPR035644">
    <property type="entry name" value="MraZ_C"/>
</dbReference>
<sequence length="149" mass="16994">MSFRGRTKRSLDDKGRLMMPPEFRDIVVSSCAEGKFVCTTYDNCLVGFPLPVWEEFEYKISRLQSPSRKLRDFRRLVIGGAEELTVDKQGRVRLSKAHRDYAGLDGDAEIVGQLDKFEIWNPERFTALTEQDFSDVADELADSGIDIPL</sequence>
<dbReference type="OrthoDB" id="9807753at2"/>
<dbReference type="HAMAP" id="MF_01008">
    <property type="entry name" value="MraZ"/>
    <property type="match status" value="1"/>
</dbReference>
<dbReference type="InterPro" id="IPR003444">
    <property type="entry name" value="MraZ"/>
</dbReference>
<evidence type="ECO:0000256" key="1">
    <source>
        <dbReference type="ARBA" id="ARBA00013860"/>
    </source>
</evidence>
<keyword evidence="6 7" id="KW-0804">Transcription</keyword>
<dbReference type="PANTHER" id="PTHR34701">
    <property type="entry name" value="TRANSCRIPTIONAL REGULATOR MRAZ"/>
    <property type="match status" value="1"/>
</dbReference>
<evidence type="ECO:0000256" key="5">
    <source>
        <dbReference type="ARBA" id="ARBA00023125"/>
    </source>
</evidence>
<dbReference type="GO" id="GO:0005737">
    <property type="term" value="C:cytoplasm"/>
    <property type="evidence" value="ECO:0007669"/>
    <property type="project" value="UniProtKB-UniRule"/>
</dbReference>
<keyword evidence="4 7" id="KW-0805">Transcription regulation</keyword>
<evidence type="ECO:0000256" key="2">
    <source>
        <dbReference type="ARBA" id="ARBA00022490"/>
    </source>
</evidence>
<dbReference type="InterPro" id="IPR007159">
    <property type="entry name" value="SpoVT-AbrB_dom"/>
</dbReference>
<evidence type="ECO:0000313" key="12">
    <source>
        <dbReference type="Proteomes" id="UP000503251"/>
    </source>
</evidence>
<dbReference type="GO" id="GO:2000143">
    <property type="term" value="P:negative regulation of DNA-templated transcription initiation"/>
    <property type="evidence" value="ECO:0007669"/>
    <property type="project" value="TreeGrafter"/>
</dbReference>
<comment type="similarity">
    <text evidence="7">Belongs to the MraZ family.</text>
</comment>
<dbReference type="CDD" id="cd16320">
    <property type="entry name" value="MraZ_N"/>
    <property type="match status" value="1"/>
</dbReference>
<keyword evidence="5 7" id="KW-0238">DNA-binding</keyword>
<dbReference type="InterPro" id="IPR038619">
    <property type="entry name" value="MraZ_sf"/>
</dbReference>
<dbReference type="EMBL" id="QMIF01000001">
    <property type="protein sequence ID" value="TVM36709.1"/>
    <property type="molecule type" value="Genomic_DNA"/>
</dbReference>
<dbReference type="Pfam" id="PF02381">
    <property type="entry name" value="MraZ"/>
    <property type="match status" value="2"/>
</dbReference>
<reference evidence="9 12" key="2">
    <citation type="submission" date="2019-04" db="EMBL/GenBank/DDBJ databases">
        <title>Isolation and culture of sulfate reducing bacteria from the cold seep of the South China Sea.</title>
        <authorList>
            <person name="Sun C."/>
            <person name="Liu R."/>
        </authorList>
    </citation>
    <scope>NUCLEOTIDE SEQUENCE [LARGE SCALE GENOMIC DNA]</scope>
    <source>
        <strain evidence="9 12">CS1</strain>
    </source>
</reference>
<dbReference type="GO" id="GO:0009295">
    <property type="term" value="C:nucleoid"/>
    <property type="evidence" value="ECO:0007669"/>
    <property type="project" value="UniProtKB-SubCell"/>
</dbReference>
<evidence type="ECO:0000256" key="7">
    <source>
        <dbReference type="HAMAP-Rule" id="MF_01008"/>
    </source>
</evidence>
<evidence type="ECO:0000313" key="11">
    <source>
        <dbReference type="Proteomes" id="UP000434052"/>
    </source>
</evidence>
<accession>A0A6P1ZMY5</accession>
<dbReference type="Proteomes" id="UP000434052">
    <property type="component" value="Unassembled WGS sequence"/>
</dbReference>
<dbReference type="InterPro" id="IPR035642">
    <property type="entry name" value="MraZ_N"/>
</dbReference>
<evidence type="ECO:0000259" key="8">
    <source>
        <dbReference type="PROSITE" id="PS51740"/>
    </source>
</evidence>
<feature type="domain" description="SpoVT-AbrB" evidence="8">
    <location>
        <begin position="81"/>
        <end position="124"/>
    </location>
</feature>
<dbReference type="InterPro" id="IPR037914">
    <property type="entry name" value="SpoVT-AbrB_sf"/>
</dbReference>
<keyword evidence="12" id="KW-1185">Reference proteome</keyword>
<dbReference type="Proteomes" id="UP000503251">
    <property type="component" value="Chromosome"/>
</dbReference>
<dbReference type="InterPro" id="IPR020603">
    <property type="entry name" value="MraZ_dom"/>
</dbReference>
<dbReference type="EMBL" id="CP039543">
    <property type="protein sequence ID" value="QJT08865.1"/>
    <property type="molecule type" value="Genomic_DNA"/>
</dbReference>
<dbReference type="GO" id="GO:0003700">
    <property type="term" value="F:DNA-binding transcription factor activity"/>
    <property type="evidence" value="ECO:0007669"/>
    <property type="project" value="UniProtKB-UniRule"/>
</dbReference>
<dbReference type="NCBIfam" id="TIGR00242">
    <property type="entry name" value="division/cell wall cluster transcriptional repressor MraZ"/>
    <property type="match status" value="1"/>
</dbReference>
<feature type="domain" description="SpoVT-AbrB" evidence="8">
    <location>
        <begin position="6"/>
        <end position="52"/>
    </location>
</feature>
<organism evidence="10 11">
    <name type="scientific">Oceanidesulfovibrio marinus</name>
    <dbReference type="NCBI Taxonomy" id="370038"/>
    <lineage>
        <taxon>Bacteria</taxon>
        <taxon>Pseudomonadati</taxon>
        <taxon>Thermodesulfobacteriota</taxon>
        <taxon>Desulfovibrionia</taxon>
        <taxon>Desulfovibrionales</taxon>
        <taxon>Desulfovibrionaceae</taxon>
        <taxon>Oceanidesulfovibrio</taxon>
    </lineage>
</organism>
<evidence type="ECO:0000313" key="10">
    <source>
        <dbReference type="EMBL" id="TVM36709.1"/>
    </source>
</evidence>
<dbReference type="PROSITE" id="PS51740">
    <property type="entry name" value="SPOVT_ABRB"/>
    <property type="match status" value="2"/>
</dbReference>
<comment type="subcellular location">
    <subcellularLocation>
        <location evidence="7">Cytoplasm</location>
        <location evidence="7">Nucleoid</location>
    </subcellularLocation>
</comment>
<dbReference type="RefSeq" id="WP_144233760.1">
    <property type="nucleotide sequence ID" value="NZ_CP039543.1"/>
</dbReference>
<evidence type="ECO:0000256" key="4">
    <source>
        <dbReference type="ARBA" id="ARBA00023015"/>
    </source>
</evidence>
<dbReference type="GO" id="GO:0000976">
    <property type="term" value="F:transcription cis-regulatory region binding"/>
    <property type="evidence" value="ECO:0007669"/>
    <property type="project" value="TreeGrafter"/>
</dbReference>
<keyword evidence="3" id="KW-0677">Repeat</keyword>
<comment type="subunit">
    <text evidence="7">Forms oligomers.</text>
</comment>